<dbReference type="AlphaFoldDB" id="A0A1V0N4U2"/>
<evidence type="ECO:0000313" key="3">
    <source>
        <dbReference type="Proteomes" id="UP000192050"/>
    </source>
</evidence>
<dbReference type="Proteomes" id="UP000192050">
    <property type="component" value="Chromosome"/>
</dbReference>
<dbReference type="Pfam" id="PF05317">
    <property type="entry name" value="Thermopsin"/>
    <property type="match status" value="1"/>
</dbReference>
<keyword evidence="1" id="KW-0812">Transmembrane</keyword>
<evidence type="ECO:0000313" key="2">
    <source>
        <dbReference type="EMBL" id="ARD85160.1"/>
    </source>
</evidence>
<gene>
    <name evidence="2" type="ORF">FAD_1292</name>
</gene>
<dbReference type="OrthoDB" id="57559at2157"/>
<dbReference type="InterPro" id="IPR007981">
    <property type="entry name" value="Peptidase_A5"/>
</dbReference>
<dbReference type="RefSeq" id="WP_081142768.1">
    <property type="nucleotide sequence ID" value="NZ_CP015363.1"/>
</dbReference>
<keyword evidence="1" id="KW-0472">Membrane</keyword>
<dbReference type="KEGG" id="fai:FAD_1292"/>
<feature type="transmembrane region" description="Helical" evidence="1">
    <location>
        <begin position="487"/>
        <end position="507"/>
    </location>
</feature>
<name>A0A1V0N4U2_9ARCH</name>
<protein>
    <submittedName>
        <fullName evidence="2">Thermopsin</fullName>
    </submittedName>
</protein>
<dbReference type="EMBL" id="CP015363">
    <property type="protein sequence ID" value="ARD85160.1"/>
    <property type="molecule type" value="Genomic_DNA"/>
</dbReference>
<keyword evidence="3" id="KW-1185">Reference proteome</keyword>
<proteinExistence type="predicted"/>
<organism evidence="2 3">
    <name type="scientific">Ferroplasma acidiphilum</name>
    <dbReference type="NCBI Taxonomy" id="74969"/>
    <lineage>
        <taxon>Archaea</taxon>
        <taxon>Methanobacteriati</taxon>
        <taxon>Thermoplasmatota</taxon>
        <taxon>Thermoplasmata</taxon>
        <taxon>Thermoplasmatales</taxon>
        <taxon>Ferroplasmaceae</taxon>
        <taxon>Ferroplasma</taxon>
    </lineage>
</organism>
<dbReference type="GeneID" id="31676790"/>
<sequence length="514" mass="56118">MNKFAIVFISIIMVLSVYGGIYMNNGTNAHLNNPGVSPATVNPEYHYSKEPAPMGIADYGIGPGGTSSSFNSTAFTGIVNITDLKTYNASISICPDNMGIQLNLIYSFQNGNSTYYYWVQNVAVLNTSNRQVVFVDNVWNFTSTNAEMHNSTMHGNGTLMNSSSAHLYYFASDNGTFRSFSYSNIKLRSVSYTASGYPHIYMEYNDGNGWKTYDTLNFTFASSVSHNYGFIVNGQNLLPNNLYADAGLILGGPGNSTNTRVIQANLTMGLEYWNGHNYQAVSNAYNHGSDTAEGVCNVSVSYNSASMIPMAHIETGNTTPGELYNSSNVAVFNFKSTVKNTYIKLNGSRYNFTGQYLNLTLNPGTYNFTLFSKYGQPVYSRNYTLSAGGYYSYTSGPSYNVTFTEKGLAAGTEWGVQVNGNALYSTGNNITFVLYNGTYNYTIPSVAGYSITGGSGNFTVNGADNSINITFVQNPSPVTLYNYIQDYKIIITIVIIGIVALIAIAAIRSEHNKK</sequence>
<accession>A0A1V0N4U2</accession>
<reference evidence="2 3" key="1">
    <citation type="submission" date="2011-10" db="EMBL/GenBank/DDBJ databases">
        <title>Metabolic and evolutionary patterns in the extreme acidophile Ferroplasma acidiphilum.</title>
        <authorList>
            <person name="Golyshina O.V."/>
            <person name="Kozyavkin S.A."/>
            <person name="Tatusov R.L."/>
            <person name="Slesarev A.I."/>
            <person name="Golyshin P.N."/>
        </authorList>
    </citation>
    <scope>NUCLEOTIDE SEQUENCE [LARGE SCALE GENOMIC DNA]</scope>
    <source>
        <strain evidence="3">Y</strain>
    </source>
</reference>
<keyword evidence="1" id="KW-1133">Transmembrane helix</keyword>
<evidence type="ECO:0000256" key="1">
    <source>
        <dbReference type="SAM" id="Phobius"/>
    </source>
</evidence>